<evidence type="ECO:0000313" key="3">
    <source>
        <dbReference type="EMBL" id="EST11351.1"/>
    </source>
</evidence>
<protein>
    <submittedName>
        <fullName evidence="3">Adol/keto oxidoreductase</fullName>
    </submittedName>
</protein>
<dbReference type="FunFam" id="3.20.20.100:FF:000004">
    <property type="entry name" value="Oxidoreductase, aldo/keto reductase"/>
    <property type="match status" value="1"/>
</dbReference>
<dbReference type="Proteomes" id="UP000018296">
    <property type="component" value="Unassembled WGS sequence"/>
</dbReference>
<dbReference type="InterPro" id="IPR023210">
    <property type="entry name" value="NADP_OxRdtase_dom"/>
</dbReference>
<comment type="caution">
    <text evidence="3">The sequence shown here is derived from an EMBL/GenBank/DDBJ whole genome shotgun (WGS) entry which is preliminary data.</text>
</comment>
<dbReference type="OrthoDB" id="9773828at2"/>
<dbReference type="PATRIC" id="fig|1395513.3.peg.2490"/>
<dbReference type="InterPro" id="IPR050523">
    <property type="entry name" value="AKR_Detox_Biosynth"/>
</dbReference>
<feature type="domain" description="NADP-dependent oxidoreductase" evidence="2">
    <location>
        <begin position="16"/>
        <end position="316"/>
    </location>
</feature>
<dbReference type="SUPFAM" id="SSF51430">
    <property type="entry name" value="NAD(P)-linked oxidoreductase"/>
    <property type="match status" value="1"/>
</dbReference>
<dbReference type="Gene3D" id="3.20.20.100">
    <property type="entry name" value="NADP-dependent oxidoreductase domain"/>
    <property type="match status" value="1"/>
</dbReference>
<name>V6IXH3_9BACL</name>
<dbReference type="PANTHER" id="PTHR43364:SF4">
    <property type="entry name" value="NAD(P)-LINKED OXIDOREDUCTASE SUPERFAMILY PROTEIN"/>
    <property type="match status" value="1"/>
</dbReference>
<sequence>MIYRNLGRTGLKVSSIALGTMAFGRWIDEKASSEIIDLALDRGINLIDTADFYGKGQDEAFRFGTGASEEIIGRALKHRRDKVILATKVGFPTGRGVNDQGLSKIHIMKAVEDSLRRLQTDYIDLYQVHYFDEETPIEETLETLTDLVRQGKIRYFGCSNFAAWQIEKSRKISQVAGLSAFISSQSQYNLLSREAEQELLPYCQSEGIGLLVYSPLARGMLSGKYTESAEYPTESRAASGEKLIFRYFTEQNFEKVRKYSQLAKRLDRSMSQLALAWILNRPGVTTALVGASQPKHLAEALDVSDWRWDDALINEVSDI</sequence>
<dbReference type="Pfam" id="PF00248">
    <property type="entry name" value="Aldo_ket_red"/>
    <property type="match status" value="1"/>
</dbReference>
<reference evidence="3 4" key="1">
    <citation type="journal article" date="2013" name="Genome Announc.">
        <title>Genome Sequence of Sporolactobacillus laevolacticus DSM442, an Efficient Polymer-Grade D-Lactate Producer from Agricultural Waste Cottonseed as a Nitrogen Source.</title>
        <authorList>
            <person name="Wang H."/>
            <person name="Wang L."/>
            <person name="Ju J."/>
            <person name="Yu B."/>
            <person name="Ma Y."/>
        </authorList>
    </citation>
    <scope>NUCLEOTIDE SEQUENCE [LARGE SCALE GENOMIC DNA]</scope>
    <source>
        <strain evidence="3 4">DSM 442</strain>
    </source>
</reference>
<dbReference type="PANTHER" id="PTHR43364">
    <property type="entry name" value="NADH-SPECIFIC METHYLGLYOXAL REDUCTASE-RELATED"/>
    <property type="match status" value="1"/>
</dbReference>
<organism evidence="3 4">
    <name type="scientific">Sporolactobacillus laevolacticus DSM 442</name>
    <dbReference type="NCBI Taxonomy" id="1395513"/>
    <lineage>
        <taxon>Bacteria</taxon>
        <taxon>Bacillati</taxon>
        <taxon>Bacillota</taxon>
        <taxon>Bacilli</taxon>
        <taxon>Bacillales</taxon>
        <taxon>Sporolactobacillaceae</taxon>
        <taxon>Sporolactobacillus</taxon>
    </lineage>
</organism>
<dbReference type="AlphaFoldDB" id="V6IXH3"/>
<dbReference type="eggNOG" id="COG0667">
    <property type="taxonomic scope" value="Bacteria"/>
</dbReference>
<evidence type="ECO:0000259" key="2">
    <source>
        <dbReference type="Pfam" id="PF00248"/>
    </source>
</evidence>
<keyword evidence="1" id="KW-0560">Oxidoreductase</keyword>
<dbReference type="GO" id="GO:0016491">
    <property type="term" value="F:oxidoreductase activity"/>
    <property type="evidence" value="ECO:0007669"/>
    <property type="project" value="UniProtKB-KW"/>
</dbReference>
<gene>
    <name evidence="3" type="ORF">P343_12275</name>
</gene>
<dbReference type="InterPro" id="IPR036812">
    <property type="entry name" value="NAD(P)_OxRdtase_dom_sf"/>
</dbReference>
<dbReference type="GO" id="GO:0005829">
    <property type="term" value="C:cytosol"/>
    <property type="evidence" value="ECO:0007669"/>
    <property type="project" value="UniProtKB-ARBA"/>
</dbReference>
<evidence type="ECO:0000256" key="1">
    <source>
        <dbReference type="ARBA" id="ARBA00023002"/>
    </source>
</evidence>
<evidence type="ECO:0000313" key="4">
    <source>
        <dbReference type="Proteomes" id="UP000018296"/>
    </source>
</evidence>
<accession>V6IXH3</accession>
<dbReference type="EMBL" id="AWTC01000012">
    <property type="protein sequence ID" value="EST11351.1"/>
    <property type="molecule type" value="Genomic_DNA"/>
</dbReference>
<dbReference type="RefSeq" id="WP_023510697.1">
    <property type="nucleotide sequence ID" value="NZ_AWTC01000012.1"/>
</dbReference>
<dbReference type="STRING" id="1395513.P343_12275"/>
<keyword evidence="4" id="KW-1185">Reference proteome</keyword>
<proteinExistence type="predicted"/>